<evidence type="ECO:0000259" key="1">
    <source>
        <dbReference type="Pfam" id="PF00326"/>
    </source>
</evidence>
<evidence type="ECO:0000313" key="2">
    <source>
        <dbReference type="EMBL" id="WZN64887.1"/>
    </source>
</evidence>
<dbReference type="InterPro" id="IPR029058">
    <property type="entry name" value="AB_hydrolase_fold"/>
</dbReference>
<gene>
    <name evidence="2" type="ORF">HKI87_10g64440</name>
</gene>
<dbReference type="SUPFAM" id="SSF53474">
    <property type="entry name" value="alpha/beta-Hydrolases"/>
    <property type="match status" value="1"/>
</dbReference>
<reference evidence="2 3" key="1">
    <citation type="submission" date="2024-03" db="EMBL/GenBank/DDBJ databases">
        <title>Complete genome sequence of the green alga Chloropicon roscoffensis RCC1871.</title>
        <authorList>
            <person name="Lemieux C."/>
            <person name="Pombert J.-F."/>
            <person name="Otis C."/>
            <person name="Turmel M."/>
        </authorList>
    </citation>
    <scope>NUCLEOTIDE SEQUENCE [LARGE SCALE GENOMIC DNA]</scope>
    <source>
        <strain evidence="2 3">RCC1871</strain>
    </source>
</reference>
<dbReference type="AlphaFoldDB" id="A0AAX4PF53"/>
<sequence>MASRRGTGLSDRRRILRRAFKVDGTIECEIDSLSPPQAQAEATAGAAEPKRKGNIAAVVVLCHGQWSSKYDPLLMALSEGILRDERALDGGHGVEVVRFTFGTRFTEPFSGYDKEKVELLRVIGHLERVMGKTVRCVLGHSKAATVVCLALGELSVGGERIGAACISGRFDVARGVERSVGRGIVQAVMAGDPQLVTVSKTTQPFWLTRERLEERAAIDMGRAIATMSQNVRGNGLKACFLVAHGESDERIPISDALAYARAFRERGDEAEVHLIPGADHCFTTPGHRAQLVGRVAAFVHGTVLR</sequence>
<dbReference type="Proteomes" id="UP001472866">
    <property type="component" value="Chromosome 10"/>
</dbReference>
<accession>A0AAX4PF53</accession>
<proteinExistence type="predicted"/>
<dbReference type="EMBL" id="CP151510">
    <property type="protein sequence ID" value="WZN64887.1"/>
    <property type="molecule type" value="Genomic_DNA"/>
</dbReference>
<organism evidence="2 3">
    <name type="scientific">Chloropicon roscoffensis</name>
    <dbReference type="NCBI Taxonomy" id="1461544"/>
    <lineage>
        <taxon>Eukaryota</taxon>
        <taxon>Viridiplantae</taxon>
        <taxon>Chlorophyta</taxon>
        <taxon>Chloropicophyceae</taxon>
        <taxon>Chloropicales</taxon>
        <taxon>Chloropicaceae</taxon>
        <taxon>Chloropicon</taxon>
    </lineage>
</organism>
<keyword evidence="3" id="KW-1185">Reference proteome</keyword>
<evidence type="ECO:0000313" key="3">
    <source>
        <dbReference type="Proteomes" id="UP001472866"/>
    </source>
</evidence>
<feature type="domain" description="Peptidase S9 prolyl oligopeptidase catalytic" evidence="1">
    <location>
        <begin position="225"/>
        <end position="300"/>
    </location>
</feature>
<dbReference type="Pfam" id="PF00326">
    <property type="entry name" value="Peptidase_S9"/>
    <property type="match status" value="1"/>
</dbReference>
<protein>
    <submittedName>
        <fullName evidence="2">Peptidase_S9 domain-containing protein</fullName>
    </submittedName>
</protein>
<dbReference type="InterPro" id="IPR001375">
    <property type="entry name" value="Peptidase_S9_cat"/>
</dbReference>
<dbReference type="GO" id="GO:0006508">
    <property type="term" value="P:proteolysis"/>
    <property type="evidence" value="ECO:0007669"/>
    <property type="project" value="InterPro"/>
</dbReference>
<dbReference type="Gene3D" id="3.40.50.1820">
    <property type="entry name" value="alpha/beta hydrolase"/>
    <property type="match status" value="1"/>
</dbReference>
<name>A0AAX4PF53_9CHLO</name>
<dbReference type="GO" id="GO:0008236">
    <property type="term" value="F:serine-type peptidase activity"/>
    <property type="evidence" value="ECO:0007669"/>
    <property type="project" value="InterPro"/>
</dbReference>